<comment type="catalytic activity">
    <reaction evidence="11">
        <text>a hydroperoxide + NADH + H(+) = an alcohol + NAD(+) + H2O</text>
        <dbReference type="Rhea" id="RHEA:62628"/>
        <dbReference type="ChEBI" id="CHEBI:15377"/>
        <dbReference type="ChEBI" id="CHEBI:15378"/>
        <dbReference type="ChEBI" id="CHEBI:30879"/>
        <dbReference type="ChEBI" id="CHEBI:35924"/>
        <dbReference type="ChEBI" id="CHEBI:57540"/>
        <dbReference type="ChEBI" id="CHEBI:57945"/>
        <dbReference type="EC" id="1.11.1.26"/>
    </reaction>
</comment>
<dbReference type="Proteomes" id="UP001521209">
    <property type="component" value="Unassembled WGS sequence"/>
</dbReference>
<keyword evidence="6" id="KW-0049">Antioxidant</keyword>
<accession>A0ABS9E1V1</accession>
<feature type="domain" description="Thioredoxin" evidence="12">
    <location>
        <begin position="3"/>
        <end position="159"/>
    </location>
</feature>
<evidence type="ECO:0000256" key="9">
    <source>
        <dbReference type="ARBA" id="ARBA00025719"/>
    </source>
</evidence>
<sequence length="212" mass="23340">MALRIGDTAPDFEQLSTHGLLRFHAWKGSSWTVLFSHPHDFTPVCTTELGEAARLTPNFAARGAKLLALSVDTPERHAAWAEDIAAVSGHRPSFPIIADHDREVAHLYDMIHPNAATTQTVRATFIIDPRNVVRLIQSYPNAIGRNFAEILRALDALRLTDAEPVVTPVNWRNGEPVIAAPHLADAELLRRFGAPLATDLPYLRRVAQPALA</sequence>
<comment type="subunit">
    <text evidence="2">Homodimer; disulfide-linked, upon oxidation. 5 homodimers assemble to form a ring-like decamer.</text>
</comment>
<organism evidence="13 14">
    <name type="scientific">Acidiphilium iwatense</name>
    <dbReference type="NCBI Taxonomy" id="768198"/>
    <lineage>
        <taxon>Bacteria</taxon>
        <taxon>Pseudomonadati</taxon>
        <taxon>Pseudomonadota</taxon>
        <taxon>Alphaproteobacteria</taxon>
        <taxon>Acetobacterales</taxon>
        <taxon>Acidocellaceae</taxon>
        <taxon>Acidiphilium</taxon>
    </lineage>
</organism>
<evidence type="ECO:0000256" key="10">
    <source>
        <dbReference type="ARBA" id="ARBA00032077"/>
    </source>
</evidence>
<dbReference type="PIRSF" id="PIRSF000239">
    <property type="entry name" value="AHPC"/>
    <property type="match status" value="1"/>
</dbReference>
<dbReference type="PANTHER" id="PTHR10681:SF121">
    <property type="entry name" value="ALKYL HYDROPEROXIDE REDUCTASE C"/>
    <property type="match status" value="1"/>
</dbReference>
<dbReference type="InterPro" id="IPR024706">
    <property type="entry name" value="Peroxiredoxin_AhpC-typ"/>
</dbReference>
<evidence type="ECO:0000256" key="1">
    <source>
        <dbReference type="ARBA" id="ARBA00009796"/>
    </source>
</evidence>
<dbReference type="EMBL" id="JAKGBZ010000049">
    <property type="protein sequence ID" value="MCF3948380.1"/>
    <property type="molecule type" value="Genomic_DNA"/>
</dbReference>
<dbReference type="CDD" id="cd03016">
    <property type="entry name" value="PRX_1cys"/>
    <property type="match status" value="1"/>
</dbReference>
<dbReference type="EC" id="1.11.1.26" evidence="3"/>
<evidence type="ECO:0000259" key="12">
    <source>
        <dbReference type="PROSITE" id="PS51352"/>
    </source>
</evidence>
<dbReference type="Pfam" id="PF10417">
    <property type="entry name" value="1-cysPrx_C"/>
    <property type="match status" value="1"/>
</dbReference>
<evidence type="ECO:0000256" key="6">
    <source>
        <dbReference type="ARBA" id="ARBA00022862"/>
    </source>
</evidence>
<dbReference type="Gene3D" id="3.40.30.10">
    <property type="entry name" value="Glutaredoxin"/>
    <property type="match status" value="1"/>
</dbReference>
<comment type="similarity">
    <text evidence="1">Belongs to the peroxiredoxin family. AhpC/Prx1 subfamily.</text>
</comment>
<dbReference type="Pfam" id="PF00578">
    <property type="entry name" value="AhpC-TSA"/>
    <property type="match status" value="1"/>
</dbReference>
<keyword evidence="5" id="KW-0575">Peroxidase</keyword>
<dbReference type="InterPro" id="IPR045020">
    <property type="entry name" value="PRX_1cys"/>
</dbReference>
<dbReference type="InterPro" id="IPR000866">
    <property type="entry name" value="AhpC/TSA"/>
</dbReference>
<evidence type="ECO:0000256" key="11">
    <source>
        <dbReference type="ARBA" id="ARBA00047572"/>
    </source>
</evidence>
<evidence type="ECO:0000256" key="3">
    <source>
        <dbReference type="ARBA" id="ARBA00013021"/>
    </source>
</evidence>
<dbReference type="InterPro" id="IPR036249">
    <property type="entry name" value="Thioredoxin-like_sf"/>
</dbReference>
<comment type="caution">
    <text evidence="13">The sequence shown here is derived from an EMBL/GenBank/DDBJ whole genome shotgun (WGS) entry which is preliminary data.</text>
</comment>
<dbReference type="PANTHER" id="PTHR10681">
    <property type="entry name" value="THIOREDOXIN PEROXIDASE"/>
    <property type="match status" value="1"/>
</dbReference>
<dbReference type="PROSITE" id="PS51352">
    <property type="entry name" value="THIOREDOXIN_2"/>
    <property type="match status" value="1"/>
</dbReference>
<dbReference type="RefSeq" id="WP_235705665.1">
    <property type="nucleotide sequence ID" value="NZ_JAKGBZ010000049.1"/>
</dbReference>
<name>A0ABS9E1V1_9PROT</name>
<evidence type="ECO:0000313" key="13">
    <source>
        <dbReference type="EMBL" id="MCF3948380.1"/>
    </source>
</evidence>
<keyword evidence="8" id="KW-0676">Redox-active center</keyword>
<protein>
    <recommendedName>
        <fullName evidence="4">Alkyl hydroperoxide reductase C</fullName>
        <ecNumber evidence="3">1.11.1.26</ecNumber>
    </recommendedName>
    <alternativeName>
        <fullName evidence="10">Peroxiredoxin</fullName>
    </alternativeName>
</protein>
<evidence type="ECO:0000256" key="5">
    <source>
        <dbReference type="ARBA" id="ARBA00022559"/>
    </source>
</evidence>
<dbReference type="InterPro" id="IPR050217">
    <property type="entry name" value="Peroxiredoxin"/>
</dbReference>
<dbReference type="SUPFAM" id="SSF52833">
    <property type="entry name" value="Thioredoxin-like"/>
    <property type="match status" value="1"/>
</dbReference>
<evidence type="ECO:0000256" key="2">
    <source>
        <dbReference type="ARBA" id="ARBA00011654"/>
    </source>
</evidence>
<dbReference type="Gene3D" id="3.30.1020.10">
    <property type="entry name" value="Antioxidant, Horf6, Chain A, domain2"/>
    <property type="match status" value="1"/>
</dbReference>
<gene>
    <name evidence="13" type="ORF">L2A60_17045</name>
</gene>
<reference evidence="13 14" key="1">
    <citation type="submission" date="2022-01" db="EMBL/GenBank/DDBJ databases">
        <authorList>
            <person name="Won M."/>
            <person name="Kim S.-J."/>
            <person name="Kwon S.-W."/>
        </authorList>
    </citation>
    <scope>NUCLEOTIDE SEQUENCE [LARGE SCALE GENOMIC DNA]</scope>
    <source>
        <strain evidence="13 14">KCTC 23505</strain>
    </source>
</reference>
<keyword evidence="14" id="KW-1185">Reference proteome</keyword>
<proteinExistence type="inferred from homology"/>
<evidence type="ECO:0000256" key="8">
    <source>
        <dbReference type="ARBA" id="ARBA00023284"/>
    </source>
</evidence>
<evidence type="ECO:0000313" key="14">
    <source>
        <dbReference type="Proteomes" id="UP001521209"/>
    </source>
</evidence>
<evidence type="ECO:0000256" key="4">
    <source>
        <dbReference type="ARBA" id="ARBA00017462"/>
    </source>
</evidence>
<keyword evidence="7" id="KW-0560">Oxidoreductase</keyword>
<comment type="similarity">
    <text evidence="9">Belongs to the peroxiredoxin family. Prx6 subfamily.</text>
</comment>
<evidence type="ECO:0000256" key="7">
    <source>
        <dbReference type="ARBA" id="ARBA00023002"/>
    </source>
</evidence>
<dbReference type="InterPro" id="IPR019479">
    <property type="entry name" value="Peroxiredoxin_C"/>
</dbReference>
<dbReference type="InterPro" id="IPR013766">
    <property type="entry name" value="Thioredoxin_domain"/>
</dbReference>